<comment type="subcellular location">
    <subcellularLocation>
        <location evidence="2">Membrane</location>
        <topology evidence="2">Single-pass membrane protein</topology>
    </subcellularLocation>
</comment>
<dbReference type="PANTHER" id="PTHR47955">
    <property type="entry name" value="CYTOCHROME P450 FAMILY 71 PROTEIN"/>
    <property type="match status" value="1"/>
</dbReference>
<keyword evidence="4" id="KW-0349">Heme</keyword>
<evidence type="ECO:0000256" key="8">
    <source>
        <dbReference type="ARBA" id="ARBA00023002"/>
    </source>
</evidence>
<dbReference type="Proteomes" id="UP001153076">
    <property type="component" value="Unassembled WGS sequence"/>
</dbReference>
<evidence type="ECO:0000256" key="10">
    <source>
        <dbReference type="ARBA" id="ARBA00023033"/>
    </source>
</evidence>
<protein>
    <recommendedName>
        <fullName evidence="14">Cytochrome P450</fullName>
    </recommendedName>
</protein>
<dbReference type="GO" id="GO:0020037">
    <property type="term" value="F:heme binding"/>
    <property type="evidence" value="ECO:0007669"/>
    <property type="project" value="InterPro"/>
</dbReference>
<gene>
    <name evidence="12" type="ORF">Cgig2_003411</name>
</gene>
<evidence type="ECO:0000313" key="12">
    <source>
        <dbReference type="EMBL" id="KAJ8439198.1"/>
    </source>
</evidence>
<evidence type="ECO:0000256" key="5">
    <source>
        <dbReference type="ARBA" id="ARBA00022692"/>
    </source>
</evidence>
<evidence type="ECO:0000256" key="11">
    <source>
        <dbReference type="ARBA" id="ARBA00023136"/>
    </source>
</evidence>
<sequence length="289" mass="32925">MLLLLLLVVVFSLSFLIILPNYRKKHEKLNLPRGPKGLPLLGNLHQFDSLAPHLFFSRLAKIYGPILSLQFGCRSAVVLKTQDHNFCTRPSLVAQQRLTYNGLDIVFSPYNEPPSRLSSAPIRQEEVSRMIQKIAFLSSASKVVNLSNLLMALTSSIICRVAFGKRYQDEGVERSRFHEHLNEVQAKVAAPFCTDYFPFEAGLIDKLTGLSSSLEKAFKKMDEFYDEMINDHLDPNRPKDDNHEDVIDVLLQLRQDRCFSFELTLDRLKAVLMVISTFCSYLPSINDNT</sequence>
<evidence type="ECO:0000313" key="13">
    <source>
        <dbReference type="Proteomes" id="UP001153076"/>
    </source>
</evidence>
<keyword evidence="11" id="KW-0472">Membrane</keyword>
<dbReference type="OrthoDB" id="2789670at2759"/>
<evidence type="ECO:0000256" key="9">
    <source>
        <dbReference type="ARBA" id="ARBA00023004"/>
    </source>
</evidence>
<dbReference type="Pfam" id="PF00067">
    <property type="entry name" value="p450"/>
    <property type="match status" value="2"/>
</dbReference>
<dbReference type="GO" id="GO:0016705">
    <property type="term" value="F:oxidoreductase activity, acting on paired donors, with incorporation or reduction of molecular oxygen"/>
    <property type="evidence" value="ECO:0007669"/>
    <property type="project" value="InterPro"/>
</dbReference>
<keyword evidence="9" id="KW-0408">Iron</keyword>
<dbReference type="SUPFAM" id="SSF48264">
    <property type="entry name" value="Cytochrome P450"/>
    <property type="match status" value="1"/>
</dbReference>
<keyword evidence="13" id="KW-1185">Reference proteome</keyword>
<organism evidence="12 13">
    <name type="scientific">Carnegiea gigantea</name>
    <dbReference type="NCBI Taxonomy" id="171969"/>
    <lineage>
        <taxon>Eukaryota</taxon>
        <taxon>Viridiplantae</taxon>
        <taxon>Streptophyta</taxon>
        <taxon>Embryophyta</taxon>
        <taxon>Tracheophyta</taxon>
        <taxon>Spermatophyta</taxon>
        <taxon>Magnoliopsida</taxon>
        <taxon>eudicotyledons</taxon>
        <taxon>Gunneridae</taxon>
        <taxon>Pentapetalae</taxon>
        <taxon>Caryophyllales</taxon>
        <taxon>Cactineae</taxon>
        <taxon>Cactaceae</taxon>
        <taxon>Cactoideae</taxon>
        <taxon>Echinocereeae</taxon>
        <taxon>Carnegiea</taxon>
    </lineage>
</organism>
<dbReference type="Gene3D" id="1.10.630.10">
    <property type="entry name" value="Cytochrome P450"/>
    <property type="match status" value="1"/>
</dbReference>
<evidence type="ECO:0000256" key="7">
    <source>
        <dbReference type="ARBA" id="ARBA00022989"/>
    </source>
</evidence>
<accession>A0A9Q1QEC0</accession>
<keyword evidence="6" id="KW-0479">Metal-binding</keyword>
<keyword evidence="7" id="KW-1133">Transmembrane helix</keyword>
<dbReference type="GO" id="GO:0005506">
    <property type="term" value="F:iron ion binding"/>
    <property type="evidence" value="ECO:0007669"/>
    <property type="project" value="InterPro"/>
</dbReference>
<evidence type="ECO:0000256" key="2">
    <source>
        <dbReference type="ARBA" id="ARBA00004167"/>
    </source>
</evidence>
<keyword evidence="10" id="KW-0503">Monooxygenase</keyword>
<dbReference type="InterPro" id="IPR001128">
    <property type="entry name" value="Cyt_P450"/>
</dbReference>
<keyword evidence="5" id="KW-0812">Transmembrane</keyword>
<dbReference type="AlphaFoldDB" id="A0A9Q1QEC0"/>
<reference evidence="12" key="1">
    <citation type="submission" date="2022-04" db="EMBL/GenBank/DDBJ databases">
        <title>Carnegiea gigantea Genome sequencing and assembly v2.</title>
        <authorList>
            <person name="Copetti D."/>
            <person name="Sanderson M.J."/>
            <person name="Burquez A."/>
            <person name="Wojciechowski M.F."/>
        </authorList>
    </citation>
    <scope>NUCLEOTIDE SEQUENCE</scope>
    <source>
        <strain evidence="12">SGP5-SGP5p</strain>
        <tissue evidence="12">Aerial part</tissue>
    </source>
</reference>
<evidence type="ECO:0008006" key="14">
    <source>
        <dbReference type="Google" id="ProtNLM"/>
    </source>
</evidence>
<dbReference type="PANTHER" id="PTHR47955:SF22">
    <property type="entry name" value="CYTOCHROME P450 83B1-LIKE"/>
    <property type="match status" value="1"/>
</dbReference>
<evidence type="ECO:0000256" key="1">
    <source>
        <dbReference type="ARBA" id="ARBA00001971"/>
    </source>
</evidence>
<dbReference type="EMBL" id="JAKOGI010000227">
    <property type="protein sequence ID" value="KAJ8439198.1"/>
    <property type="molecule type" value="Genomic_DNA"/>
</dbReference>
<evidence type="ECO:0000256" key="6">
    <source>
        <dbReference type="ARBA" id="ARBA00022723"/>
    </source>
</evidence>
<dbReference type="GO" id="GO:0016020">
    <property type="term" value="C:membrane"/>
    <property type="evidence" value="ECO:0007669"/>
    <property type="project" value="UniProtKB-SubCell"/>
</dbReference>
<comment type="cofactor">
    <cofactor evidence="1">
        <name>heme</name>
        <dbReference type="ChEBI" id="CHEBI:30413"/>
    </cofactor>
</comment>
<comment type="similarity">
    <text evidence="3">Belongs to the cytochrome P450 family.</text>
</comment>
<comment type="caution">
    <text evidence="12">The sequence shown here is derived from an EMBL/GenBank/DDBJ whole genome shotgun (WGS) entry which is preliminary data.</text>
</comment>
<evidence type="ECO:0000256" key="3">
    <source>
        <dbReference type="ARBA" id="ARBA00010617"/>
    </source>
</evidence>
<evidence type="ECO:0000256" key="4">
    <source>
        <dbReference type="ARBA" id="ARBA00022617"/>
    </source>
</evidence>
<name>A0A9Q1QEC0_9CARY</name>
<proteinExistence type="inferred from homology"/>
<dbReference type="InterPro" id="IPR036396">
    <property type="entry name" value="Cyt_P450_sf"/>
</dbReference>
<keyword evidence="8" id="KW-0560">Oxidoreductase</keyword>
<dbReference type="GO" id="GO:0004497">
    <property type="term" value="F:monooxygenase activity"/>
    <property type="evidence" value="ECO:0007669"/>
    <property type="project" value="UniProtKB-KW"/>
</dbReference>